<keyword evidence="13" id="KW-1185">Reference proteome</keyword>
<name>A0A8C9N4G2_SERCA</name>
<feature type="transmembrane region" description="Helical" evidence="10">
    <location>
        <begin position="135"/>
        <end position="156"/>
    </location>
</feature>
<keyword evidence="3 10" id="KW-1133">Transmembrane helix</keyword>
<dbReference type="PANTHER" id="PTHR24232:SF97">
    <property type="entry name" value="G-PROTEIN COUPLED RECEPTORS FAMILY 1 PROFILE DOMAIN-CONTAINING PROTEIN"/>
    <property type="match status" value="1"/>
</dbReference>
<sequence>MRSDMCAHLLTFPFFSGGLLSARTLVVYIPVLALGIPLNAIAFWVFCCKIKRWTETKVYMINLIVADTSLLFTLPFLLYFTNYRHPIDQLCLAIQNIYFTNMPMSIFVITLIAIDRYIAIKFPLKAKILRSPLKSASVCGFLWMAMIFYSILYLTYRSRTEGFCFRKQTLLPSYSSLFFSICGYFIPLGIVIFCSVQVIRCLKKKMATGPHETKLFQKAVQIVSVNLCVFAVCFSPFHISLLLRFAVEAAGACSLMPEVVTYIKVSACLANSNCCLDAFCYYFAAKEFPELSSMTPHCLRPERWKQK</sequence>
<evidence type="ECO:0000256" key="2">
    <source>
        <dbReference type="ARBA" id="ARBA00022692"/>
    </source>
</evidence>
<evidence type="ECO:0000313" key="12">
    <source>
        <dbReference type="Ensembl" id="ENSSCAP00000012058.1"/>
    </source>
</evidence>
<evidence type="ECO:0000256" key="10">
    <source>
        <dbReference type="SAM" id="Phobius"/>
    </source>
</evidence>
<comment type="similarity">
    <text evidence="9">Belongs to the G-protein coupled receptor 1 family.</text>
</comment>
<keyword evidence="8 9" id="KW-0807">Transducer</keyword>
<dbReference type="Gene3D" id="1.20.1070.10">
    <property type="entry name" value="Rhodopsin 7-helix transmembrane proteins"/>
    <property type="match status" value="1"/>
</dbReference>
<evidence type="ECO:0000256" key="9">
    <source>
        <dbReference type="RuleBase" id="RU000688"/>
    </source>
</evidence>
<feature type="transmembrane region" description="Helical" evidence="10">
    <location>
        <begin position="59"/>
        <end position="80"/>
    </location>
</feature>
<evidence type="ECO:0000256" key="5">
    <source>
        <dbReference type="ARBA" id="ARBA00023136"/>
    </source>
</evidence>
<evidence type="ECO:0000256" key="7">
    <source>
        <dbReference type="ARBA" id="ARBA00023180"/>
    </source>
</evidence>
<keyword evidence="7" id="KW-0325">Glycoprotein</keyword>
<dbReference type="PANTHER" id="PTHR24232">
    <property type="entry name" value="G-PROTEIN COUPLED RECEPTOR"/>
    <property type="match status" value="1"/>
</dbReference>
<evidence type="ECO:0000256" key="3">
    <source>
        <dbReference type="ARBA" id="ARBA00022989"/>
    </source>
</evidence>
<evidence type="ECO:0000259" key="11">
    <source>
        <dbReference type="PROSITE" id="PS50262"/>
    </source>
</evidence>
<dbReference type="InterPro" id="IPR000276">
    <property type="entry name" value="GPCR_Rhodpsn"/>
</dbReference>
<feature type="domain" description="G-protein coupled receptors family 1 profile" evidence="11">
    <location>
        <begin position="38"/>
        <end position="281"/>
    </location>
</feature>
<comment type="subcellular location">
    <subcellularLocation>
        <location evidence="1">Membrane</location>
        <topology evidence="1">Multi-pass membrane protein</topology>
    </subcellularLocation>
</comment>
<organism evidence="12 13">
    <name type="scientific">Serinus canaria</name>
    <name type="common">Island canary</name>
    <name type="synonym">Fringilla canaria</name>
    <dbReference type="NCBI Taxonomy" id="9135"/>
    <lineage>
        <taxon>Eukaryota</taxon>
        <taxon>Metazoa</taxon>
        <taxon>Chordata</taxon>
        <taxon>Craniata</taxon>
        <taxon>Vertebrata</taxon>
        <taxon>Euteleostomi</taxon>
        <taxon>Archelosauria</taxon>
        <taxon>Archosauria</taxon>
        <taxon>Dinosauria</taxon>
        <taxon>Saurischia</taxon>
        <taxon>Theropoda</taxon>
        <taxon>Coelurosauria</taxon>
        <taxon>Aves</taxon>
        <taxon>Neognathae</taxon>
        <taxon>Neoaves</taxon>
        <taxon>Telluraves</taxon>
        <taxon>Australaves</taxon>
        <taxon>Passeriformes</taxon>
        <taxon>Passeroidea</taxon>
        <taxon>Fringillidae</taxon>
        <taxon>Carduelinae</taxon>
        <taxon>Serinus</taxon>
    </lineage>
</organism>
<evidence type="ECO:0000256" key="4">
    <source>
        <dbReference type="ARBA" id="ARBA00023040"/>
    </source>
</evidence>
<protein>
    <recommendedName>
        <fullName evidence="11">G-protein coupled receptors family 1 profile domain-containing protein</fullName>
    </recommendedName>
</protein>
<dbReference type="AlphaFoldDB" id="A0A8C9N4G2"/>
<keyword evidence="5 10" id="KW-0472">Membrane</keyword>
<dbReference type="PRINTS" id="PR00237">
    <property type="entry name" value="GPCRRHODOPSN"/>
</dbReference>
<keyword evidence="6 9" id="KW-0675">Receptor</keyword>
<dbReference type="GO" id="GO:0005886">
    <property type="term" value="C:plasma membrane"/>
    <property type="evidence" value="ECO:0007669"/>
    <property type="project" value="UniProtKB-SubCell"/>
</dbReference>
<evidence type="ECO:0000256" key="8">
    <source>
        <dbReference type="ARBA" id="ARBA00023224"/>
    </source>
</evidence>
<dbReference type="PROSITE" id="PS00237">
    <property type="entry name" value="G_PROTEIN_RECEP_F1_1"/>
    <property type="match status" value="1"/>
</dbReference>
<evidence type="ECO:0000256" key="1">
    <source>
        <dbReference type="ARBA" id="ARBA00004141"/>
    </source>
</evidence>
<dbReference type="GeneTree" id="ENSGT01040000240444"/>
<dbReference type="Pfam" id="PF00001">
    <property type="entry name" value="7tm_1"/>
    <property type="match status" value="1"/>
</dbReference>
<dbReference type="GO" id="GO:0007200">
    <property type="term" value="P:phospholipase C-activating G protein-coupled receptor signaling pathway"/>
    <property type="evidence" value="ECO:0007669"/>
    <property type="project" value="TreeGrafter"/>
</dbReference>
<feature type="transmembrane region" description="Helical" evidence="10">
    <location>
        <begin position="176"/>
        <end position="199"/>
    </location>
</feature>
<dbReference type="SUPFAM" id="SSF81321">
    <property type="entry name" value="Family A G protein-coupled receptor-like"/>
    <property type="match status" value="1"/>
</dbReference>
<reference evidence="12" key="1">
    <citation type="submission" date="2025-08" db="UniProtKB">
        <authorList>
            <consortium name="Ensembl"/>
        </authorList>
    </citation>
    <scope>IDENTIFICATION</scope>
</reference>
<dbReference type="PROSITE" id="PS50262">
    <property type="entry name" value="G_PROTEIN_RECEP_F1_2"/>
    <property type="match status" value="1"/>
</dbReference>
<dbReference type="InterPro" id="IPR044734">
    <property type="entry name" value="GPR35_7tmA"/>
</dbReference>
<dbReference type="InterPro" id="IPR017452">
    <property type="entry name" value="GPCR_Rhodpsn_7TM"/>
</dbReference>
<feature type="transmembrane region" description="Helical" evidence="10">
    <location>
        <begin position="92"/>
        <end position="114"/>
    </location>
</feature>
<proteinExistence type="inferred from homology"/>
<dbReference type="CDD" id="cd15164">
    <property type="entry name" value="7tmA_GPR35-like"/>
    <property type="match status" value="1"/>
</dbReference>
<reference evidence="12" key="2">
    <citation type="submission" date="2025-09" db="UniProtKB">
        <authorList>
            <consortium name="Ensembl"/>
        </authorList>
    </citation>
    <scope>IDENTIFICATION</scope>
</reference>
<dbReference type="OMA" id="YMSISLI"/>
<accession>A0A8C9N4G2</accession>
<dbReference type="Proteomes" id="UP000694409">
    <property type="component" value="Unassembled WGS sequence"/>
</dbReference>
<feature type="transmembrane region" description="Helical" evidence="10">
    <location>
        <begin position="31"/>
        <end position="47"/>
    </location>
</feature>
<keyword evidence="4 9" id="KW-0297">G-protein coupled receptor</keyword>
<dbReference type="GO" id="GO:0004950">
    <property type="term" value="F:chemokine receptor activity"/>
    <property type="evidence" value="ECO:0007669"/>
    <property type="project" value="InterPro"/>
</dbReference>
<feature type="transmembrane region" description="Helical" evidence="10">
    <location>
        <begin position="219"/>
        <end position="239"/>
    </location>
</feature>
<evidence type="ECO:0000256" key="6">
    <source>
        <dbReference type="ARBA" id="ARBA00023170"/>
    </source>
</evidence>
<dbReference type="Ensembl" id="ENSSCAT00000013578.1">
    <property type="protein sequence ID" value="ENSSCAP00000012058.1"/>
    <property type="gene ID" value="ENSSCAG00000009018.1"/>
</dbReference>
<dbReference type="GO" id="GO:0035025">
    <property type="term" value="P:positive regulation of Rho protein signal transduction"/>
    <property type="evidence" value="ECO:0007669"/>
    <property type="project" value="TreeGrafter"/>
</dbReference>
<keyword evidence="2 9" id="KW-0812">Transmembrane</keyword>
<evidence type="ECO:0000313" key="13">
    <source>
        <dbReference type="Proteomes" id="UP000694409"/>
    </source>
</evidence>